<feature type="domain" description="Clp R" evidence="4">
    <location>
        <begin position="182"/>
        <end position="299"/>
    </location>
</feature>
<organism evidence="5 6">
    <name type="scientific">Candidatus Falkowbacteria bacterium RIFCSPLOWO2_12_FULL_45_10</name>
    <dbReference type="NCBI Taxonomy" id="1797990"/>
    <lineage>
        <taxon>Bacteria</taxon>
        <taxon>Candidatus Falkowiibacteriota</taxon>
    </lineage>
</organism>
<dbReference type="PANTHER" id="PTHR11638:SF18">
    <property type="entry name" value="HEAT SHOCK PROTEIN 104"/>
    <property type="match status" value="1"/>
</dbReference>
<sequence>MFHYSSQFVVCPQCGGTGKINKLTCNNCGGISLGTFIKNDFLYWGYDLAPAKIIVRQSQLIFDYALDAIFLILGAGGILSLGWWLYQNAAAAGYQVYFGALVGFWGVKDNLILYFWLGLLLLFFSWYRFQRRKEKHPPVKLLTYRQQAWLNQQPQIIPNNWRELKSFPAKVNVASRYRYELLQLLEKAYALATQFRHPELIPAHLMLTIVSEYSENNKNIELKKASAILARLGVYRGKIGPKLEQALQKIFPVNDGPDTTPILSKELKQALIESYVQARDNGHYYIEMSDLISPLISAGRLLRETLAELGIRPEQIQHSAQWLLLNDRYARREIDRQKNKKANWQSKLAMTTTAVATPILNHFCLDLTRQPLTAGRPIFVDREAELGELFKAFSEGKRQIILTGENGAGKKSLINHLAEQIAADEVPACLKNRRLLRLDLNKIKNEASGIDWEKKLLVILQELTKTNGILVVVDGQEELKIILNKYGGKFYLLAAADQKLAGAHNIELSEPTNSALIQMLASNAVRFEHEYKVTFNYEALLVTAQAAKNYPSGEALPGKAVRLLNIVAQSYASAADRTVNADAAAKVIAGEVGVPYTKILKEMNN</sequence>
<dbReference type="InterPro" id="IPR036628">
    <property type="entry name" value="Clp_N_dom_sf"/>
</dbReference>
<accession>A0A1F5RVD0</accession>
<keyword evidence="3" id="KW-0472">Membrane</keyword>
<proteinExistence type="predicted"/>
<dbReference type="Gene3D" id="1.10.8.60">
    <property type="match status" value="1"/>
</dbReference>
<keyword evidence="3" id="KW-1133">Transmembrane helix</keyword>
<dbReference type="SUPFAM" id="SSF81923">
    <property type="entry name" value="Double Clp-N motif"/>
    <property type="match status" value="1"/>
</dbReference>
<reference evidence="5 6" key="1">
    <citation type="journal article" date="2016" name="Nat. Commun.">
        <title>Thousands of microbial genomes shed light on interconnected biogeochemical processes in an aquifer system.</title>
        <authorList>
            <person name="Anantharaman K."/>
            <person name="Brown C.T."/>
            <person name="Hug L.A."/>
            <person name="Sharon I."/>
            <person name="Castelle C.J."/>
            <person name="Probst A.J."/>
            <person name="Thomas B.C."/>
            <person name="Singh A."/>
            <person name="Wilkins M.J."/>
            <person name="Karaoz U."/>
            <person name="Brodie E.L."/>
            <person name="Williams K.H."/>
            <person name="Hubbard S.S."/>
            <person name="Banfield J.F."/>
        </authorList>
    </citation>
    <scope>NUCLEOTIDE SEQUENCE [LARGE SCALE GENOMIC DNA]</scope>
</reference>
<dbReference type="Gene3D" id="3.40.50.300">
    <property type="entry name" value="P-loop containing nucleotide triphosphate hydrolases"/>
    <property type="match status" value="1"/>
</dbReference>
<keyword evidence="2" id="KW-0067">ATP-binding</keyword>
<evidence type="ECO:0000256" key="2">
    <source>
        <dbReference type="ARBA" id="ARBA00022840"/>
    </source>
</evidence>
<dbReference type="GO" id="GO:0005737">
    <property type="term" value="C:cytoplasm"/>
    <property type="evidence" value="ECO:0007669"/>
    <property type="project" value="TreeGrafter"/>
</dbReference>
<keyword evidence="3" id="KW-0812">Transmembrane</keyword>
<dbReference type="Proteomes" id="UP000178682">
    <property type="component" value="Unassembled WGS sequence"/>
</dbReference>
<comment type="caution">
    <text evidence="5">The sequence shown here is derived from an EMBL/GenBank/DDBJ whole genome shotgun (WGS) entry which is preliminary data.</text>
</comment>
<dbReference type="GO" id="GO:0034605">
    <property type="term" value="P:cellular response to heat"/>
    <property type="evidence" value="ECO:0007669"/>
    <property type="project" value="TreeGrafter"/>
</dbReference>
<gene>
    <name evidence="5" type="ORF">A3G56_00960</name>
</gene>
<dbReference type="EMBL" id="MFFX01000051">
    <property type="protein sequence ID" value="OGF18375.1"/>
    <property type="molecule type" value="Genomic_DNA"/>
</dbReference>
<dbReference type="Gene3D" id="6.20.20.10">
    <property type="match status" value="1"/>
</dbReference>
<evidence type="ECO:0000256" key="3">
    <source>
        <dbReference type="SAM" id="Phobius"/>
    </source>
</evidence>
<dbReference type="PANTHER" id="PTHR11638">
    <property type="entry name" value="ATP-DEPENDENT CLP PROTEASE"/>
    <property type="match status" value="1"/>
</dbReference>
<evidence type="ECO:0000313" key="5">
    <source>
        <dbReference type="EMBL" id="OGF18375.1"/>
    </source>
</evidence>
<dbReference type="Gene3D" id="1.10.1780.10">
    <property type="entry name" value="Clp, N-terminal domain"/>
    <property type="match status" value="1"/>
</dbReference>
<dbReference type="InterPro" id="IPR027417">
    <property type="entry name" value="P-loop_NTPase"/>
</dbReference>
<evidence type="ECO:0000256" key="1">
    <source>
        <dbReference type="ARBA" id="ARBA00022741"/>
    </source>
</evidence>
<feature type="transmembrane region" description="Helical" evidence="3">
    <location>
        <begin position="111"/>
        <end position="129"/>
    </location>
</feature>
<protein>
    <recommendedName>
        <fullName evidence="4">Clp R domain-containing protein</fullName>
    </recommendedName>
</protein>
<dbReference type="SUPFAM" id="SSF52540">
    <property type="entry name" value="P-loop containing nucleoside triphosphate hydrolases"/>
    <property type="match status" value="1"/>
</dbReference>
<evidence type="ECO:0000259" key="4">
    <source>
        <dbReference type="Pfam" id="PF02861"/>
    </source>
</evidence>
<evidence type="ECO:0000313" key="6">
    <source>
        <dbReference type="Proteomes" id="UP000178682"/>
    </source>
</evidence>
<feature type="transmembrane region" description="Helical" evidence="3">
    <location>
        <begin position="64"/>
        <end position="86"/>
    </location>
</feature>
<dbReference type="AlphaFoldDB" id="A0A1F5RVD0"/>
<dbReference type="InterPro" id="IPR050130">
    <property type="entry name" value="ClpA_ClpB"/>
</dbReference>
<name>A0A1F5RVD0_9BACT</name>
<dbReference type="Pfam" id="PF02861">
    <property type="entry name" value="Clp_N"/>
    <property type="match status" value="1"/>
</dbReference>
<dbReference type="GO" id="GO:0016887">
    <property type="term" value="F:ATP hydrolysis activity"/>
    <property type="evidence" value="ECO:0007669"/>
    <property type="project" value="TreeGrafter"/>
</dbReference>
<dbReference type="InterPro" id="IPR004176">
    <property type="entry name" value="Clp_R_N"/>
</dbReference>
<keyword evidence="1" id="KW-0547">Nucleotide-binding</keyword>
<dbReference type="GO" id="GO:0005524">
    <property type="term" value="F:ATP binding"/>
    <property type="evidence" value="ECO:0007669"/>
    <property type="project" value="UniProtKB-KW"/>
</dbReference>